<dbReference type="PANTHER" id="PTHR38041">
    <property type="entry name" value="CHORISMATE MUTASE"/>
    <property type="match status" value="1"/>
</dbReference>
<dbReference type="SMART" id="SM00830">
    <property type="entry name" value="CM_2"/>
    <property type="match status" value="1"/>
</dbReference>
<evidence type="ECO:0000256" key="2">
    <source>
        <dbReference type="ARBA" id="ARBA00012404"/>
    </source>
</evidence>
<accession>A0ABW1GPV3</accession>
<dbReference type="InterPro" id="IPR008240">
    <property type="entry name" value="Chorismate_mutase_periplasmic"/>
</dbReference>
<dbReference type="InterPro" id="IPR051331">
    <property type="entry name" value="Chorismate_mutase-related"/>
</dbReference>
<dbReference type="Pfam" id="PF01817">
    <property type="entry name" value="CM_2"/>
    <property type="match status" value="1"/>
</dbReference>
<dbReference type="GO" id="GO:0004106">
    <property type="term" value="F:chorismate mutase activity"/>
    <property type="evidence" value="ECO:0007669"/>
    <property type="project" value="UniProtKB-EC"/>
</dbReference>
<proteinExistence type="predicted"/>
<feature type="signal peptide" evidence="5">
    <location>
        <begin position="1"/>
        <end position="32"/>
    </location>
</feature>
<keyword evidence="8" id="KW-1185">Reference proteome</keyword>
<feature type="chain" id="PRO_5046007119" description="chorismate mutase" evidence="5">
    <location>
        <begin position="33"/>
        <end position="212"/>
    </location>
</feature>
<dbReference type="Proteomes" id="UP001596200">
    <property type="component" value="Unassembled WGS sequence"/>
</dbReference>
<evidence type="ECO:0000256" key="3">
    <source>
        <dbReference type="ARBA" id="ARBA00022729"/>
    </source>
</evidence>
<comment type="caution">
    <text evidence="7">The sequence shown here is derived from an EMBL/GenBank/DDBJ whole genome shotgun (WGS) entry which is preliminary data.</text>
</comment>
<dbReference type="NCBIfam" id="TIGR01806">
    <property type="entry name" value="CM_mono2"/>
    <property type="match status" value="1"/>
</dbReference>
<dbReference type="InterPro" id="IPR036263">
    <property type="entry name" value="Chorismate_II_sf"/>
</dbReference>
<evidence type="ECO:0000259" key="6">
    <source>
        <dbReference type="PROSITE" id="PS51168"/>
    </source>
</evidence>
<dbReference type="EMBL" id="JBHSPU010000022">
    <property type="protein sequence ID" value="MFC5916700.1"/>
    <property type="molecule type" value="Genomic_DNA"/>
</dbReference>
<protein>
    <recommendedName>
        <fullName evidence="2">chorismate mutase</fullName>
        <ecNumber evidence="2">5.4.99.5</ecNumber>
    </recommendedName>
</protein>
<reference evidence="8" key="1">
    <citation type="journal article" date="2019" name="Int. J. Syst. Evol. Microbiol.">
        <title>The Global Catalogue of Microorganisms (GCM) 10K type strain sequencing project: providing services to taxonomists for standard genome sequencing and annotation.</title>
        <authorList>
            <consortium name="The Broad Institute Genomics Platform"/>
            <consortium name="The Broad Institute Genome Sequencing Center for Infectious Disease"/>
            <person name="Wu L."/>
            <person name="Ma J."/>
        </authorList>
    </citation>
    <scope>NUCLEOTIDE SEQUENCE [LARGE SCALE GENOMIC DNA]</scope>
    <source>
        <strain evidence="8">JCM 4147</strain>
    </source>
</reference>
<organism evidence="7 8">
    <name type="scientific">Streptomyces pulveraceus</name>
    <dbReference type="NCBI Taxonomy" id="68258"/>
    <lineage>
        <taxon>Bacteria</taxon>
        <taxon>Bacillati</taxon>
        <taxon>Actinomycetota</taxon>
        <taxon>Actinomycetes</taxon>
        <taxon>Kitasatosporales</taxon>
        <taxon>Streptomycetaceae</taxon>
        <taxon>Streptomyces</taxon>
    </lineage>
</organism>
<dbReference type="PROSITE" id="PS51168">
    <property type="entry name" value="CHORISMATE_MUT_2"/>
    <property type="match status" value="1"/>
</dbReference>
<comment type="pathway">
    <text evidence="1">Metabolic intermediate biosynthesis; prephenate biosynthesis; prephenate from chorismate: step 1/1.</text>
</comment>
<dbReference type="SUPFAM" id="SSF48600">
    <property type="entry name" value="Chorismate mutase II"/>
    <property type="match status" value="1"/>
</dbReference>
<sequence>MRRTPLPRHLPTSTVTAAVLLVGAAAVPPATAATRPGGPSRWSPLFAVAELSARRIATGDLVAAAKWGTGEPVDDPAREERVLDSAAEQAGKLGADPRLTRLVLRDQIEANKEVQRGLHRLWRDHPAAAPTDRPGLDEVREEIGHLDEALVRAVADAAPYRRSAALCRAALAASAGRVSREGNLDELHTAALDVALRSVCTAADGVPRDGRA</sequence>
<dbReference type="Gene3D" id="1.20.59.10">
    <property type="entry name" value="Chorismate mutase"/>
    <property type="match status" value="1"/>
</dbReference>
<evidence type="ECO:0000256" key="4">
    <source>
        <dbReference type="ARBA" id="ARBA00023235"/>
    </source>
</evidence>
<dbReference type="InterPro" id="IPR002701">
    <property type="entry name" value="CM_II_prokaryot"/>
</dbReference>
<evidence type="ECO:0000313" key="7">
    <source>
        <dbReference type="EMBL" id="MFC5916700.1"/>
    </source>
</evidence>
<feature type="domain" description="Chorismate mutase" evidence="6">
    <location>
        <begin position="25"/>
        <end position="119"/>
    </location>
</feature>
<evidence type="ECO:0000256" key="5">
    <source>
        <dbReference type="SAM" id="SignalP"/>
    </source>
</evidence>
<keyword evidence="3 5" id="KW-0732">Signal</keyword>
<keyword evidence="4 7" id="KW-0413">Isomerase</keyword>
<evidence type="ECO:0000256" key="1">
    <source>
        <dbReference type="ARBA" id="ARBA00004817"/>
    </source>
</evidence>
<dbReference type="PANTHER" id="PTHR38041:SF2">
    <property type="entry name" value="SECRETED CHORISMATE MUTASE"/>
    <property type="match status" value="1"/>
</dbReference>
<dbReference type="RefSeq" id="WP_344515462.1">
    <property type="nucleotide sequence ID" value="NZ_BAAATU010000034.1"/>
</dbReference>
<dbReference type="EC" id="5.4.99.5" evidence="2"/>
<dbReference type="InterPro" id="IPR036979">
    <property type="entry name" value="CM_dom_sf"/>
</dbReference>
<evidence type="ECO:0000313" key="8">
    <source>
        <dbReference type="Proteomes" id="UP001596200"/>
    </source>
</evidence>
<name>A0ABW1GPV3_9ACTN</name>
<gene>
    <name evidence="7" type="primary">aroQ</name>
    <name evidence="7" type="ORF">ACFP1B_25230</name>
</gene>